<dbReference type="AlphaFoldDB" id="A0A1G7AMS8"/>
<dbReference type="EMBL" id="FNAI01000004">
    <property type="protein sequence ID" value="SDE16063.1"/>
    <property type="molecule type" value="Genomic_DNA"/>
</dbReference>
<feature type="transmembrane region" description="Helical" evidence="1">
    <location>
        <begin position="107"/>
        <end position="132"/>
    </location>
</feature>
<gene>
    <name evidence="2" type="ORF">SAMN05216464_104177</name>
</gene>
<feature type="transmembrane region" description="Helical" evidence="1">
    <location>
        <begin position="63"/>
        <end position="86"/>
    </location>
</feature>
<reference evidence="2 3" key="1">
    <citation type="submission" date="2016-10" db="EMBL/GenBank/DDBJ databases">
        <authorList>
            <person name="de Groot N.N."/>
        </authorList>
    </citation>
    <scope>NUCLEOTIDE SEQUENCE [LARGE SCALE GENOMIC DNA]</scope>
    <source>
        <strain evidence="2 3">47C3B</strain>
    </source>
</reference>
<feature type="transmembrane region" description="Helical" evidence="1">
    <location>
        <begin position="28"/>
        <end position="51"/>
    </location>
</feature>
<evidence type="ECO:0000313" key="2">
    <source>
        <dbReference type="EMBL" id="SDE16063.1"/>
    </source>
</evidence>
<keyword evidence="1" id="KW-0812">Transmembrane</keyword>
<protein>
    <submittedName>
        <fullName evidence="2">Uncharacterized protein</fullName>
    </submittedName>
</protein>
<name>A0A1G7AMS8_9SPHI</name>
<sequence>MKIIDLFLTSIYTHFCAMKERGRQVVPWFQTSFAIALFVAISGAMFAKVIAGDLINKDSLPESVFLIIFSILGFGVFFLIKFYFFDSEKHLMLSEIYLKNYSPKRRLIIKATSIGLLFLIPLLLGSIMWIQIM</sequence>
<accession>A0A1G7AMS8</accession>
<keyword evidence="1" id="KW-0472">Membrane</keyword>
<dbReference type="Proteomes" id="UP000199072">
    <property type="component" value="Unassembled WGS sequence"/>
</dbReference>
<organism evidence="2 3">
    <name type="scientific">Mucilaginibacter pineti</name>
    <dbReference type="NCBI Taxonomy" id="1391627"/>
    <lineage>
        <taxon>Bacteria</taxon>
        <taxon>Pseudomonadati</taxon>
        <taxon>Bacteroidota</taxon>
        <taxon>Sphingobacteriia</taxon>
        <taxon>Sphingobacteriales</taxon>
        <taxon>Sphingobacteriaceae</taxon>
        <taxon>Mucilaginibacter</taxon>
    </lineage>
</organism>
<evidence type="ECO:0000313" key="3">
    <source>
        <dbReference type="Proteomes" id="UP000199072"/>
    </source>
</evidence>
<proteinExistence type="predicted"/>
<evidence type="ECO:0000256" key="1">
    <source>
        <dbReference type="SAM" id="Phobius"/>
    </source>
</evidence>
<keyword evidence="1" id="KW-1133">Transmembrane helix</keyword>
<keyword evidence="3" id="KW-1185">Reference proteome</keyword>